<accession>A0ABS4BCE1</accession>
<feature type="domain" description="DUF3131" evidence="1">
    <location>
        <begin position="14"/>
        <end position="392"/>
    </location>
</feature>
<dbReference type="InterPro" id="IPR021478">
    <property type="entry name" value="DUF3131"/>
</dbReference>
<dbReference type="EMBL" id="JAGJCF010000001">
    <property type="protein sequence ID" value="MBP0614441.1"/>
    <property type="molecule type" value="Genomic_DNA"/>
</dbReference>
<gene>
    <name evidence="2" type="ORF">J6595_02480</name>
</gene>
<comment type="caution">
    <text evidence="2">The sequence shown here is derived from an EMBL/GenBank/DDBJ whole genome shotgun (WGS) entry which is preliminary data.</text>
</comment>
<proteinExistence type="predicted"/>
<sequence>MGRHGPLTEREMATARAAWQYFVYAYQEETGLANSVGAFPSTTLWDTASYIGALVAAYELGIIDKRAFDDRAFKLIATIRNLELFRGELPNKVYHAKTGEKVNYANKKGEIGYSALDIGRFLVWMRILKERYPYLANGIDNIVLGWNFCNVIDEEGGLVGAMVNKKTKKVKYLQEGRLGYEEYAAKGFALWGFDVAKAKSPVPYAFTNIYGVDVPYDPRDPRVFQTKNSVLMESYLLDGLEMGWDEANDKNTGGDVASHGWRAEFASRVYLAQERRFEETGIMTARSEHQVNGSPYFVYDTIFADGYAWNTVEPSGAYQPTRAAVSGKAAIGMWALWKTDYTDRLFDLIADLYDPEKGMYEGLYEDGSGKIPLQTANNNGIILAALLFKAQGPILRYENTDTQVWDTAFENRNVRKKRCLPEPTKTPEELAQPEVTVENFQICRPVNNGQEIGATQCSVANLRRRSVRAEPLDATAQVSNPGN</sequence>
<dbReference type="Proteomes" id="UP000678276">
    <property type="component" value="Unassembled WGS sequence"/>
</dbReference>
<dbReference type="Pfam" id="PF11329">
    <property type="entry name" value="DUF3131"/>
    <property type="match status" value="1"/>
</dbReference>
<protein>
    <submittedName>
        <fullName evidence="2">DUF3131 domain-containing protein</fullName>
    </submittedName>
</protein>
<reference evidence="2 3" key="1">
    <citation type="submission" date="2021-04" db="EMBL/GenBank/DDBJ databases">
        <title>Whole genome sequence of Jiella sp. KSK16Y-1.</title>
        <authorList>
            <person name="Tuo L."/>
        </authorList>
    </citation>
    <scope>NUCLEOTIDE SEQUENCE [LARGE SCALE GENOMIC DNA]</scope>
    <source>
        <strain evidence="2 3">KSK16Y-1</strain>
    </source>
</reference>
<dbReference type="RefSeq" id="WP_209592842.1">
    <property type="nucleotide sequence ID" value="NZ_JAGJCF010000001.1"/>
</dbReference>
<evidence type="ECO:0000259" key="1">
    <source>
        <dbReference type="Pfam" id="PF11329"/>
    </source>
</evidence>
<evidence type="ECO:0000313" key="2">
    <source>
        <dbReference type="EMBL" id="MBP0614441.1"/>
    </source>
</evidence>
<keyword evidence="3" id="KW-1185">Reference proteome</keyword>
<name>A0ABS4BCE1_9HYPH</name>
<evidence type="ECO:0000313" key="3">
    <source>
        <dbReference type="Proteomes" id="UP000678276"/>
    </source>
</evidence>
<dbReference type="Gene3D" id="1.50.10.140">
    <property type="match status" value="1"/>
</dbReference>
<organism evidence="2 3">
    <name type="scientific">Jiella mangrovi</name>
    <dbReference type="NCBI Taxonomy" id="2821407"/>
    <lineage>
        <taxon>Bacteria</taxon>
        <taxon>Pseudomonadati</taxon>
        <taxon>Pseudomonadota</taxon>
        <taxon>Alphaproteobacteria</taxon>
        <taxon>Hyphomicrobiales</taxon>
        <taxon>Aurantimonadaceae</taxon>
        <taxon>Jiella</taxon>
    </lineage>
</organism>